<evidence type="ECO:0000313" key="4">
    <source>
        <dbReference type="Proteomes" id="UP000193685"/>
    </source>
</evidence>
<feature type="transmembrane region" description="Helical" evidence="1">
    <location>
        <begin position="354"/>
        <end position="379"/>
    </location>
</feature>
<proteinExistence type="predicted"/>
<dbReference type="InterPro" id="IPR046623">
    <property type="entry name" value="DUF6536"/>
</dbReference>
<dbReference type="Pfam" id="PF20163">
    <property type="entry name" value="DUF6536"/>
    <property type="match status" value="1"/>
</dbReference>
<sequence>MSKSLGIVTVLPTTSKPDPTVLITPVTPIDIKVNAATTTVTTVSSAGVSTPSLRARIMRTSQRISELFDNPTYIAWGFVLCGLSFLILTICLAANALKSDASKNLSLNWYRISLPLTQKPCNSIQWPLRFISLGLNMFGTFIMMLSGRVQQLCTSPTMNDIEHELQTPGSSLPFCTNSVFAMFHRKHRPAIFVWFIMAVTSLPMHLLLNAIFGESLEFRSRKDLASQISTGTCLIVIRPWVSFVVSIIILVKAAVILLVARKHWRLKRYNFMGDFLVIVPGQPHLVPDEGCLVDRKGSKTIIKADPDKTKRIIHFLTWLEVGPLIIMAICYGALVADLEALYSAPRGETLGAQIWVIIAANIPQFIFSVFFAFGTELLVKIALEFEWRSYARKVKKPRTAESHLAGTRPLRFMELTYLMTFMLFATGVLAHFAISQKQDIAQVLVRPNIIILGFTYGSQKDAWGYVTYTIPICVVGFILGAWWWPLKGKQPVIFR</sequence>
<feature type="transmembrane region" description="Helical" evidence="1">
    <location>
        <begin position="415"/>
        <end position="434"/>
    </location>
</feature>
<reference evidence="3 4" key="1">
    <citation type="submission" date="2016-07" db="EMBL/GenBank/DDBJ databases">
        <title>Pervasive Adenine N6-methylation of Active Genes in Fungi.</title>
        <authorList>
            <consortium name="DOE Joint Genome Institute"/>
            <person name="Mondo S.J."/>
            <person name="Dannebaum R.O."/>
            <person name="Kuo R.C."/>
            <person name="Labutti K."/>
            <person name="Haridas S."/>
            <person name="Kuo A."/>
            <person name="Salamov A."/>
            <person name="Ahrendt S.R."/>
            <person name="Lipzen A."/>
            <person name="Sullivan W."/>
            <person name="Andreopoulos W.B."/>
            <person name="Clum A."/>
            <person name="Lindquist E."/>
            <person name="Daum C."/>
            <person name="Ramamoorthy G.K."/>
            <person name="Gryganskyi A."/>
            <person name="Culley D."/>
            <person name="Magnuson J.K."/>
            <person name="James T.Y."/>
            <person name="O'Malley M.A."/>
            <person name="Stajich J.E."/>
            <person name="Spatafora J.W."/>
            <person name="Visel A."/>
            <person name="Grigoriev I.V."/>
        </authorList>
    </citation>
    <scope>NUCLEOTIDE SEQUENCE [LARGE SCALE GENOMIC DNA]</scope>
    <source>
        <strain evidence="3 4">12-1054</strain>
    </source>
</reference>
<dbReference type="AlphaFoldDB" id="A0A1Y2FKL8"/>
<gene>
    <name evidence="3" type="ORF">BCR37DRAFT_386772</name>
</gene>
<keyword evidence="1" id="KW-0472">Membrane</keyword>
<dbReference type="GeneID" id="63787074"/>
<evidence type="ECO:0000313" key="3">
    <source>
        <dbReference type="EMBL" id="ORY83756.1"/>
    </source>
</evidence>
<evidence type="ECO:0000256" key="1">
    <source>
        <dbReference type="SAM" id="Phobius"/>
    </source>
</evidence>
<feature type="domain" description="DUF6536" evidence="2">
    <location>
        <begin position="78"/>
        <end position="217"/>
    </location>
</feature>
<accession>A0A1Y2FKL8</accession>
<dbReference type="RefSeq" id="XP_040726051.1">
    <property type="nucleotide sequence ID" value="XM_040870475.1"/>
</dbReference>
<feature type="transmembrane region" description="Helical" evidence="1">
    <location>
        <begin position="312"/>
        <end position="334"/>
    </location>
</feature>
<feature type="transmembrane region" description="Helical" evidence="1">
    <location>
        <begin position="465"/>
        <end position="484"/>
    </location>
</feature>
<feature type="transmembrane region" description="Helical" evidence="1">
    <location>
        <begin position="191"/>
        <end position="212"/>
    </location>
</feature>
<dbReference type="EMBL" id="MCFI01000007">
    <property type="protein sequence ID" value="ORY83756.1"/>
    <property type="molecule type" value="Genomic_DNA"/>
</dbReference>
<organism evidence="3 4">
    <name type="scientific">Protomyces lactucae-debilis</name>
    <dbReference type="NCBI Taxonomy" id="2754530"/>
    <lineage>
        <taxon>Eukaryota</taxon>
        <taxon>Fungi</taxon>
        <taxon>Dikarya</taxon>
        <taxon>Ascomycota</taxon>
        <taxon>Taphrinomycotina</taxon>
        <taxon>Taphrinomycetes</taxon>
        <taxon>Taphrinales</taxon>
        <taxon>Protomycetaceae</taxon>
        <taxon>Protomyces</taxon>
    </lineage>
</organism>
<keyword evidence="1" id="KW-0812">Transmembrane</keyword>
<evidence type="ECO:0000259" key="2">
    <source>
        <dbReference type="Pfam" id="PF20163"/>
    </source>
</evidence>
<protein>
    <recommendedName>
        <fullName evidence="2">DUF6536 domain-containing protein</fullName>
    </recommendedName>
</protein>
<dbReference type="PANTHER" id="PTHR35395:SF1">
    <property type="entry name" value="DUF6536 DOMAIN-CONTAINING PROTEIN"/>
    <property type="match status" value="1"/>
</dbReference>
<feature type="transmembrane region" description="Helical" evidence="1">
    <location>
        <begin position="240"/>
        <end position="260"/>
    </location>
</feature>
<keyword evidence="1" id="KW-1133">Transmembrane helix</keyword>
<dbReference type="PANTHER" id="PTHR35395">
    <property type="entry name" value="DUF6536 DOMAIN-CONTAINING PROTEIN"/>
    <property type="match status" value="1"/>
</dbReference>
<feature type="transmembrane region" description="Helical" evidence="1">
    <location>
        <begin position="73"/>
        <end position="97"/>
    </location>
</feature>
<name>A0A1Y2FKL8_PROLT</name>
<dbReference type="Proteomes" id="UP000193685">
    <property type="component" value="Unassembled WGS sequence"/>
</dbReference>
<keyword evidence="4" id="KW-1185">Reference proteome</keyword>
<comment type="caution">
    <text evidence="3">The sequence shown here is derived from an EMBL/GenBank/DDBJ whole genome shotgun (WGS) entry which is preliminary data.</text>
</comment>
<dbReference type="OrthoDB" id="5429634at2759"/>